<comment type="similarity">
    <text evidence="2">Belongs to the purine-cytosine permease (2.A.39) family.</text>
</comment>
<keyword evidence="5 6" id="KW-0472">Membrane</keyword>
<protein>
    <submittedName>
        <fullName evidence="8 10">Cytosine permease</fullName>
    </submittedName>
</protein>
<dbReference type="PATRIC" id="fig|1496.842.peg.3973"/>
<evidence type="ECO:0000313" key="13">
    <source>
        <dbReference type="Proteomes" id="UP000189137"/>
    </source>
</evidence>
<feature type="transmembrane region" description="Helical" evidence="6">
    <location>
        <begin position="192"/>
        <end position="213"/>
    </location>
</feature>
<feature type="transmembrane region" description="Helical" evidence="6">
    <location>
        <begin position="20"/>
        <end position="46"/>
    </location>
</feature>
<keyword evidence="3 6" id="KW-0812">Transmembrane</keyword>
<evidence type="ECO:0000256" key="3">
    <source>
        <dbReference type="ARBA" id="ARBA00022692"/>
    </source>
</evidence>
<dbReference type="GO" id="GO:0005886">
    <property type="term" value="C:plasma membrane"/>
    <property type="evidence" value="ECO:0007669"/>
    <property type="project" value="TreeGrafter"/>
</dbReference>
<evidence type="ECO:0000313" key="9">
    <source>
        <dbReference type="EMBL" id="CDS95935.1"/>
    </source>
</evidence>
<dbReference type="AlphaFoldDB" id="A0A031WG80"/>
<feature type="transmembrane region" description="Helical" evidence="6">
    <location>
        <begin position="259"/>
        <end position="282"/>
    </location>
</feature>
<dbReference type="OMA" id="TQIGWYA"/>
<dbReference type="Proteomes" id="UP000189137">
    <property type="component" value="Unassembled WGS sequence"/>
</dbReference>
<organism evidence="8">
    <name type="scientific">Clostridioides difficile</name>
    <name type="common">Peptoclostridium difficile</name>
    <dbReference type="NCBI Taxonomy" id="1496"/>
    <lineage>
        <taxon>Bacteria</taxon>
        <taxon>Bacillati</taxon>
        <taxon>Bacillota</taxon>
        <taxon>Clostridia</taxon>
        <taxon>Peptostreptococcales</taxon>
        <taxon>Peptostreptococcaceae</taxon>
        <taxon>Clostridioides</taxon>
    </lineage>
</organism>
<dbReference type="EMBL" id="LK932849">
    <property type="protein sequence ID" value="CDS95935.1"/>
    <property type="molecule type" value="Genomic_DNA"/>
</dbReference>
<accession>A0A031WG80</accession>
<proteinExistence type="inferred from homology"/>
<comment type="subcellular location">
    <subcellularLocation>
        <location evidence="1">Membrane</location>
        <topology evidence="1">Multi-pass membrane protein</topology>
    </subcellularLocation>
</comment>
<dbReference type="RefSeq" id="WP_009890996.1">
    <property type="nucleotide sequence ID" value="NZ_AP031492.1"/>
</dbReference>
<dbReference type="Pfam" id="PF02133">
    <property type="entry name" value="Transp_cyt_pur"/>
    <property type="match status" value="1"/>
</dbReference>
<evidence type="ECO:0000256" key="6">
    <source>
        <dbReference type="SAM" id="Phobius"/>
    </source>
</evidence>
<dbReference type="Gene3D" id="1.10.4160.10">
    <property type="entry name" value="Hydantoin permease"/>
    <property type="match status" value="1"/>
</dbReference>
<dbReference type="GO" id="GO:0015209">
    <property type="term" value="F:cytosine transmembrane transporter activity"/>
    <property type="evidence" value="ECO:0007669"/>
    <property type="project" value="InterPro"/>
</dbReference>
<evidence type="ECO:0000256" key="4">
    <source>
        <dbReference type="ARBA" id="ARBA00022989"/>
    </source>
</evidence>
<evidence type="ECO:0000313" key="7">
    <source>
        <dbReference type="EMBL" id="CDS88371.1"/>
    </source>
</evidence>
<evidence type="ECO:0000313" key="11">
    <source>
        <dbReference type="EMBL" id="SJS45276.1"/>
    </source>
</evidence>
<dbReference type="Proteomes" id="UP000878956">
    <property type="component" value="Unassembled WGS sequence"/>
</dbReference>
<gene>
    <name evidence="11" type="primary">codB_2</name>
    <name evidence="9" type="ORF">BN1095_20251</name>
    <name evidence="7" type="ORF">BN1096_690021</name>
    <name evidence="8" type="ORF">BN1097_700021</name>
    <name evidence="10" type="ORF">KRM00_001722</name>
    <name evidence="12" type="ORF">SAMEA1402366_02497</name>
    <name evidence="11" type="ORF">SAMEA3375112_02159</name>
</gene>
<reference evidence="8" key="1">
    <citation type="submission" date="2014-07" db="EMBL/GenBank/DDBJ databases">
        <authorList>
            <person name="Monot Marc"/>
        </authorList>
    </citation>
    <scope>NUCLEOTIDE SEQUENCE</scope>
    <source>
        <strain evidence="9">7032989</strain>
        <strain evidence="8">7032994</strain>
    </source>
</reference>
<evidence type="ECO:0000313" key="8">
    <source>
        <dbReference type="EMBL" id="CDS89027.1"/>
    </source>
</evidence>
<feature type="transmembrane region" description="Helical" evidence="6">
    <location>
        <begin position="96"/>
        <end position="116"/>
    </location>
</feature>
<feature type="transmembrane region" description="Helical" evidence="6">
    <location>
        <begin position="383"/>
        <end position="401"/>
    </location>
</feature>
<evidence type="ECO:0000313" key="14">
    <source>
        <dbReference type="Proteomes" id="UP000372533"/>
    </source>
</evidence>
<dbReference type="CDD" id="cd11484">
    <property type="entry name" value="SLC-NCS1sbd_CobB-like"/>
    <property type="match status" value="1"/>
</dbReference>
<dbReference type="Proteomes" id="UP000372533">
    <property type="component" value="Unassembled WGS sequence"/>
</dbReference>
<dbReference type="EMBL" id="FUPS01000006">
    <property type="protein sequence ID" value="SJS45276.1"/>
    <property type="molecule type" value="Genomic_DNA"/>
</dbReference>
<feature type="transmembrane region" description="Helical" evidence="6">
    <location>
        <begin position="155"/>
        <end position="172"/>
    </location>
</feature>
<feature type="transmembrane region" description="Helical" evidence="6">
    <location>
        <begin position="328"/>
        <end position="348"/>
    </location>
</feature>
<reference evidence="10" key="2">
    <citation type="journal article" date="2018" name="Genome Biol.">
        <title>SKESA: strategic k-mer extension for scrupulous assemblies.</title>
        <authorList>
            <person name="Souvorov A."/>
            <person name="Agarwala R."/>
            <person name="Lipman D.J."/>
        </authorList>
    </citation>
    <scope>NUCLEOTIDE SEQUENCE</scope>
    <source>
        <strain evidence="10">HN1000</strain>
    </source>
</reference>
<name>A0A031WG80_CLODI</name>
<dbReference type="PANTHER" id="PTHR30569:SF0">
    <property type="entry name" value="CYTOSINE PERMEASE"/>
    <property type="match status" value="1"/>
</dbReference>
<dbReference type="EMBL" id="CAAJVP010000012">
    <property type="protein sequence ID" value="VHY12029.1"/>
    <property type="molecule type" value="Genomic_DNA"/>
</dbReference>
<evidence type="ECO:0000256" key="2">
    <source>
        <dbReference type="ARBA" id="ARBA00008974"/>
    </source>
</evidence>
<reference evidence="12 14" key="3">
    <citation type="submission" date="2019-04" db="EMBL/GenBank/DDBJ databases">
        <authorList>
            <consortium name="Pathogen Informatics"/>
        </authorList>
    </citation>
    <scope>NUCLEOTIDE SEQUENCE [LARGE SCALE GENOMIC DNA]</scope>
    <source>
        <strain evidence="12">Tl291</strain>
        <strain evidence="14">tl291</strain>
        <strain evidence="11 13">VRECD0157</strain>
    </source>
</reference>
<dbReference type="EMBL" id="DAEPXK010000014">
    <property type="protein sequence ID" value="HBH1542242.1"/>
    <property type="molecule type" value="Genomic_DNA"/>
</dbReference>
<evidence type="ECO:0000313" key="12">
    <source>
        <dbReference type="EMBL" id="VHY12029.1"/>
    </source>
</evidence>
<keyword evidence="4 6" id="KW-1133">Transmembrane helix</keyword>
<dbReference type="EMBL" id="LK932523">
    <property type="protein sequence ID" value="CDS88371.1"/>
    <property type="molecule type" value="Genomic_DNA"/>
</dbReference>
<feature type="transmembrane region" description="Helical" evidence="6">
    <location>
        <begin position="303"/>
        <end position="322"/>
    </location>
</feature>
<evidence type="ECO:0000256" key="1">
    <source>
        <dbReference type="ARBA" id="ARBA00004141"/>
    </source>
</evidence>
<feature type="transmembrane region" description="Helical" evidence="6">
    <location>
        <begin position="360"/>
        <end position="377"/>
    </location>
</feature>
<dbReference type="InterPro" id="IPR001248">
    <property type="entry name" value="Pur-cyt_permease"/>
</dbReference>
<evidence type="ECO:0000256" key="5">
    <source>
        <dbReference type="ARBA" id="ARBA00023136"/>
    </source>
</evidence>
<feature type="transmembrane region" description="Helical" evidence="6">
    <location>
        <begin position="225"/>
        <end position="247"/>
    </location>
</feature>
<dbReference type="EMBL" id="LK932410">
    <property type="protein sequence ID" value="CDS89027.1"/>
    <property type="molecule type" value="Genomic_DNA"/>
</dbReference>
<reference evidence="10" key="4">
    <citation type="submission" date="2021-06" db="EMBL/GenBank/DDBJ databases">
        <authorList>
            <consortium name="NCBI Pathogen Detection Project"/>
        </authorList>
    </citation>
    <scope>NUCLEOTIDE SEQUENCE</scope>
    <source>
        <strain evidence="10">HN1000</strain>
    </source>
</reference>
<dbReference type="PANTHER" id="PTHR30569">
    <property type="entry name" value="CYTOSINE TRANSPORTER CODB"/>
    <property type="match status" value="1"/>
</dbReference>
<evidence type="ECO:0000313" key="10">
    <source>
        <dbReference type="EMBL" id="HBH1542242.1"/>
    </source>
</evidence>
<feature type="transmembrane region" description="Helical" evidence="6">
    <location>
        <begin position="52"/>
        <end position="75"/>
    </location>
</feature>
<sequence>MQEREELVLNPVPKEERVGWLAPLFNMLGSNIAISELMVGGTLILGMTLSNMIITSIIGNLILVAIIMIQGYIGYKEGLNTYVLAKGAFGEIGGKYLISLLLGITSFGWFGVQAGVAGLSVQKIFPSVNLTLVTVILGLFMVVFALYGFKAMAKFNYLVIPPLMILMVWGVFKAFSTYGVEAIYNYTPQTTMSMVEGLNIVVGLVIVGAIISPDQLRYTRRVKDIWIISFLGLGIISLFQQVAAGVMSMGAPTWDITEVLANLGFGWVAFVILILASWSTNVSNAYSGGLALKTIFPNVKRNVLTLVAGLIGTIIAATGIIFKFQSFLSFLGIAVPAIAGIMWCEYYFIQGRTYKHREGINWIAVISWLIGFAASYYSSKINFLIPPINGIVVSMVIYYILMKCFGIKDK</sequence>
<dbReference type="KEGG" id="pdf:CD630DERM_27380"/>
<feature type="transmembrane region" description="Helical" evidence="6">
    <location>
        <begin position="128"/>
        <end position="148"/>
    </location>
</feature>
<dbReference type="InterPro" id="IPR030191">
    <property type="entry name" value="CodB"/>
</dbReference>